<sequence length="62" mass="6962">RVLKCLLGFEYARFCPCIAEAYAIREALSWLKALSLDNVLIKSNCLLFVSALSYPLSDAHQL</sequence>
<organism evidence="1 2">
    <name type="scientific">Gossypium davidsonii</name>
    <name type="common">Davidson's cotton</name>
    <name type="synonym">Gossypium klotzschianum subsp. davidsonii</name>
    <dbReference type="NCBI Taxonomy" id="34287"/>
    <lineage>
        <taxon>Eukaryota</taxon>
        <taxon>Viridiplantae</taxon>
        <taxon>Streptophyta</taxon>
        <taxon>Embryophyta</taxon>
        <taxon>Tracheophyta</taxon>
        <taxon>Spermatophyta</taxon>
        <taxon>Magnoliopsida</taxon>
        <taxon>eudicotyledons</taxon>
        <taxon>Gunneridae</taxon>
        <taxon>Pentapetalae</taxon>
        <taxon>rosids</taxon>
        <taxon>malvids</taxon>
        <taxon>Malvales</taxon>
        <taxon>Malvaceae</taxon>
        <taxon>Malvoideae</taxon>
        <taxon>Gossypium</taxon>
    </lineage>
</organism>
<dbReference type="EMBL" id="JABFAC010000013">
    <property type="protein sequence ID" value="MBA0632272.1"/>
    <property type="molecule type" value="Genomic_DNA"/>
</dbReference>
<accession>A0A7J8T3A9</accession>
<dbReference type="Proteomes" id="UP000593561">
    <property type="component" value="Unassembled WGS sequence"/>
</dbReference>
<comment type="caution">
    <text evidence="1">The sequence shown here is derived from an EMBL/GenBank/DDBJ whole genome shotgun (WGS) entry which is preliminary data.</text>
</comment>
<feature type="non-terminal residue" evidence="1">
    <location>
        <position position="62"/>
    </location>
</feature>
<proteinExistence type="predicted"/>
<keyword evidence="2" id="KW-1185">Reference proteome</keyword>
<name>A0A7J8T3A9_GOSDV</name>
<gene>
    <name evidence="1" type="ORF">Godav_001048</name>
</gene>
<feature type="non-terminal residue" evidence="1">
    <location>
        <position position="1"/>
    </location>
</feature>
<dbReference type="AlphaFoldDB" id="A0A7J8T3A9"/>
<protein>
    <recommendedName>
        <fullName evidence="3">RNase H type-1 domain-containing protein</fullName>
    </recommendedName>
</protein>
<evidence type="ECO:0008006" key="3">
    <source>
        <dbReference type="Google" id="ProtNLM"/>
    </source>
</evidence>
<evidence type="ECO:0000313" key="2">
    <source>
        <dbReference type="Proteomes" id="UP000593561"/>
    </source>
</evidence>
<reference evidence="1 2" key="1">
    <citation type="journal article" date="2019" name="Genome Biol. Evol.">
        <title>Insights into the evolution of the New World diploid cottons (Gossypium, subgenus Houzingenia) based on genome sequencing.</title>
        <authorList>
            <person name="Grover C.E."/>
            <person name="Arick M.A. 2nd"/>
            <person name="Thrash A."/>
            <person name="Conover J.L."/>
            <person name="Sanders W.S."/>
            <person name="Peterson D.G."/>
            <person name="Frelichowski J.E."/>
            <person name="Scheffler J.A."/>
            <person name="Scheffler B.E."/>
            <person name="Wendel J.F."/>
        </authorList>
    </citation>
    <scope>NUCLEOTIDE SEQUENCE [LARGE SCALE GENOMIC DNA]</scope>
    <source>
        <strain evidence="1">27</strain>
        <tissue evidence="1">Leaf</tissue>
    </source>
</reference>
<evidence type="ECO:0000313" key="1">
    <source>
        <dbReference type="EMBL" id="MBA0632272.1"/>
    </source>
</evidence>